<evidence type="ECO:0000313" key="3">
    <source>
        <dbReference type="Proteomes" id="UP001429357"/>
    </source>
</evidence>
<comment type="caution">
    <text evidence="2">The sequence shown here is derived from an EMBL/GenBank/DDBJ whole genome shotgun (WGS) entry which is preliminary data.</text>
</comment>
<feature type="transmembrane region" description="Helical" evidence="1">
    <location>
        <begin position="122"/>
        <end position="144"/>
    </location>
</feature>
<reference evidence="3" key="1">
    <citation type="submission" date="2016-06" db="EMBL/GenBank/DDBJ databases">
        <title>Four novel species of enterococci isolated from chicken manure.</title>
        <authorList>
            <person name="Van Tyne D."/>
        </authorList>
    </citation>
    <scope>NUCLEOTIDE SEQUENCE [LARGE SCALE GENOMIC DNA]</scope>
    <source>
        <strain evidence="3">JM9A</strain>
    </source>
</reference>
<evidence type="ECO:0008006" key="4">
    <source>
        <dbReference type="Google" id="ProtNLM"/>
    </source>
</evidence>
<keyword evidence="1" id="KW-0472">Membrane</keyword>
<keyword evidence="1" id="KW-1133">Transmembrane helix</keyword>
<organism evidence="2 3">
    <name type="scientific">Enterococcus diestrammenae</name>
    <dbReference type="NCBI Taxonomy" id="1155073"/>
    <lineage>
        <taxon>Bacteria</taxon>
        <taxon>Bacillati</taxon>
        <taxon>Bacillota</taxon>
        <taxon>Bacilli</taxon>
        <taxon>Lactobacillales</taxon>
        <taxon>Enterococcaceae</taxon>
        <taxon>Enterococcus</taxon>
    </lineage>
</organism>
<reference evidence="2 3" key="2">
    <citation type="submission" date="2024-02" db="EMBL/GenBank/DDBJ databases">
        <title>The Genome Sequence of Enterococcus diestrammenae JM9A.</title>
        <authorList>
            <person name="Earl A."/>
            <person name="Manson A."/>
            <person name="Gilmore M."/>
            <person name="Sanders J."/>
            <person name="Shea T."/>
            <person name="Howe W."/>
            <person name="Livny J."/>
            <person name="Cuomo C."/>
            <person name="Neafsey D."/>
            <person name="Birren B."/>
        </authorList>
    </citation>
    <scope>NUCLEOTIDE SEQUENCE [LARGE SCALE GENOMIC DNA]</scope>
    <source>
        <strain evidence="2 3">JM9A</strain>
    </source>
</reference>
<dbReference type="Proteomes" id="UP001429357">
    <property type="component" value="Unassembled WGS sequence"/>
</dbReference>
<accession>A0ABV0F3P3</accession>
<evidence type="ECO:0000256" key="1">
    <source>
        <dbReference type="SAM" id="Phobius"/>
    </source>
</evidence>
<proteinExistence type="predicted"/>
<evidence type="ECO:0000313" key="2">
    <source>
        <dbReference type="EMBL" id="MEO1782685.1"/>
    </source>
</evidence>
<name>A0ABV0F3P3_9ENTE</name>
<dbReference type="RefSeq" id="WP_161869489.1">
    <property type="nucleotide sequence ID" value="NZ_MAEI02000001.1"/>
</dbReference>
<sequence>MRKHRYLLSLGISFYPEKEVLRIEAMRRKGWRFVKMNQLGLMIFEPCQPAEKKYAIDFLAEDPQEAADFLELYQAAGWQCVYVFGKHYYYFEADPETPALFSDAATYQEKIKLQEHFAVRQVWYLIPLGFLLLFIAFTGARVFPFLDEGVVAMLKLLGYLLVLWPFMMVAMQKIFALLYRRRKEHFRNPTTYAKGQQVWRDTLIFAVFGGIIGLAVAIFAR</sequence>
<protein>
    <recommendedName>
        <fullName evidence="4">DUF2812 domain-containing protein</fullName>
    </recommendedName>
</protein>
<dbReference type="Pfam" id="PF11193">
    <property type="entry name" value="DUF2812"/>
    <property type="match status" value="1"/>
</dbReference>
<dbReference type="EMBL" id="MAEI02000001">
    <property type="protein sequence ID" value="MEO1782685.1"/>
    <property type="molecule type" value="Genomic_DNA"/>
</dbReference>
<feature type="transmembrane region" description="Helical" evidence="1">
    <location>
        <begin position="156"/>
        <end position="178"/>
    </location>
</feature>
<dbReference type="InterPro" id="IPR021359">
    <property type="entry name" value="DUF2812"/>
</dbReference>
<keyword evidence="3" id="KW-1185">Reference proteome</keyword>
<gene>
    <name evidence="2" type="ORF">BAU18_002300</name>
</gene>
<keyword evidence="1" id="KW-0812">Transmembrane</keyword>
<feature type="transmembrane region" description="Helical" evidence="1">
    <location>
        <begin position="198"/>
        <end position="220"/>
    </location>
</feature>